<feature type="transmembrane region" description="Helical" evidence="6">
    <location>
        <begin position="185"/>
        <end position="205"/>
    </location>
</feature>
<evidence type="ECO:0000256" key="1">
    <source>
        <dbReference type="ARBA" id="ARBA00004141"/>
    </source>
</evidence>
<dbReference type="GO" id="GO:0008360">
    <property type="term" value="P:regulation of cell shape"/>
    <property type="evidence" value="ECO:0007669"/>
    <property type="project" value="UniProtKB-KW"/>
</dbReference>
<accession>A0A2M7H2E3</accession>
<keyword evidence="5 6" id="KW-0472">Membrane</keyword>
<dbReference type="GO" id="GO:0032153">
    <property type="term" value="C:cell division site"/>
    <property type="evidence" value="ECO:0007669"/>
    <property type="project" value="TreeGrafter"/>
</dbReference>
<comment type="subcellular location">
    <subcellularLocation>
        <location evidence="1">Membrane</location>
        <topology evidence="1">Multi-pass membrane protein</topology>
    </subcellularLocation>
</comment>
<evidence type="ECO:0000313" key="7">
    <source>
        <dbReference type="EMBL" id="PIW36412.1"/>
    </source>
</evidence>
<feature type="transmembrane region" description="Helical" evidence="6">
    <location>
        <begin position="142"/>
        <end position="159"/>
    </location>
</feature>
<protein>
    <recommendedName>
        <fullName evidence="9">Rod shape-determining protein RodA</fullName>
    </recommendedName>
</protein>
<dbReference type="Pfam" id="PF01098">
    <property type="entry name" value="FTSW_RODA_SPOVE"/>
    <property type="match status" value="1"/>
</dbReference>
<sequence>MRLVLKLRRTLSTVDWWLWGPVFFLIVLGLVMQYSLGVNQDLPSLAQFYKQLTFVVIGLLIAAALIFLDYRSLKAHPAMYFGIAALLLVLVLLFGTTIKGTTGWFVFAGISVQPVEFVKICLILFMASYFEKSRTISRTPRYLFAAGGSVAILVALVILQPDLGSAIILFAIWLSFMLMLRAPAWFLSLVIVAVIGMFAVGWLFVFQDYQRDRLSTFIHPELDPLGAGYNVTQSITAIGSGGIWGRGLGLGTQSQLHFLPEVNSDFIFASIAEELGYIAAILIIAAITLILLRLWSYMRFSKNTYAILLILGIFTYVLTQSLLTIGMNIGILPVTGLPLPLVSAGGSSMLATLTLLGLAHRIGIESRRT</sequence>
<feature type="transmembrane region" description="Helical" evidence="6">
    <location>
        <begin position="275"/>
        <end position="295"/>
    </location>
</feature>
<name>A0A2M7H2E3_9BACT</name>
<dbReference type="InterPro" id="IPR001182">
    <property type="entry name" value="FtsW/RodA"/>
</dbReference>
<dbReference type="Proteomes" id="UP000230292">
    <property type="component" value="Unassembled WGS sequence"/>
</dbReference>
<feature type="transmembrane region" description="Helical" evidence="6">
    <location>
        <begin position="80"/>
        <end position="98"/>
    </location>
</feature>
<evidence type="ECO:0000256" key="6">
    <source>
        <dbReference type="SAM" id="Phobius"/>
    </source>
</evidence>
<dbReference type="EMBL" id="PFGC01000056">
    <property type="protein sequence ID" value="PIW36412.1"/>
    <property type="molecule type" value="Genomic_DNA"/>
</dbReference>
<dbReference type="AlphaFoldDB" id="A0A2M7H2E3"/>
<evidence type="ECO:0000256" key="5">
    <source>
        <dbReference type="ARBA" id="ARBA00023136"/>
    </source>
</evidence>
<dbReference type="GO" id="GO:0051301">
    <property type="term" value="P:cell division"/>
    <property type="evidence" value="ECO:0007669"/>
    <property type="project" value="InterPro"/>
</dbReference>
<dbReference type="GO" id="GO:0015648">
    <property type="term" value="F:lipid-linked peptidoglycan transporter activity"/>
    <property type="evidence" value="ECO:0007669"/>
    <property type="project" value="TreeGrafter"/>
</dbReference>
<feature type="transmembrane region" description="Helical" evidence="6">
    <location>
        <begin position="307"/>
        <end position="331"/>
    </location>
</feature>
<dbReference type="PANTHER" id="PTHR30474">
    <property type="entry name" value="CELL CYCLE PROTEIN"/>
    <property type="match status" value="1"/>
</dbReference>
<keyword evidence="3" id="KW-0133">Cell shape</keyword>
<gene>
    <name evidence="7" type="ORF">COW24_05480</name>
</gene>
<comment type="caution">
    <text evidence="7">The sequence shown here is derived from an EMBL/GenBank/DDBJ whole genome shotgun (WGS) entry which is preliminary data.</text>
</comment>
<evidence type="ECO:0000256" key="3">
    <source>
        <dbReference type="ARBA" id="ARBA00022960"/>
    </source>
</evidence>
<dbReference type="GO" id="GO:0005886">
    <property type="term" value="C:plasma membrane"/>
    <property type="evidence" value="ECO:0007669"/>
    <property type="project" value="TreeGrafter"/>
</dbReference>
<feature type="transmembrane region" description="Helical" evidence="6">
    <location>
        <begin position="16"/>
        <end position="36"/>
    </location>
</feature>
<evidence type="ECO:0000256" key="4">
    <source>
        <dbReference type="ARBA" id="ARBA00022989"/>
    </source>
</evidence>
<evidence type="ECO:0008006" key="9">
    <source>
        <dbReference type="Google" id="ProtNLM"/>
    </source>
</evidence>
<evidence type="ECO:0000256" key="2">
    <source>
        <dbReference type="ARBA" id="ARBA00022692"/>
    </source>
</evidence>
<keyword evidence="2 6" id="KW-0812">Transmembrane</keyword>
<organism evidence="7 8">
    <name type="scientific">Candidatus Kerfeldbacteria bacterium CG15_BIG_FIL_POST_REV_8_21_14_020_45_12</name>
    <dbReference type="NCBI Taxonomy" id="2014247"/>
    <lineage>
        <taxon>Bacteria</taxon>
        <taxon>Candidatus Kerfeldiibacteriota</taxon>
    </lineage>
</organism>
<feature type="transmembrane region" description="Helical" evidence="6">
    <location>
        <begin position="48"/>
        <end position="68"/>
    </location>
</feature>
<keyword evidence="4 6" id="KW-1133">Transmembrane helix</keyword>
<feature type="transmembrane region" description="Helical" evidence="6">
    <location>
        <begin position="104"/>
        <end position="130"/>
    </location>
</feature>
<evidence type="ECO:0000313" key="8">
    <source>
        <dbReference type="Proteomes" id="UP000230292"/>
    </source>
</evidence>
<feature type="transmembrane region" description="Helical" evidence="6">
    <location>
        <begin position="337"/>
        <end position="359"/>
    </location>
</feature>
<dbReference type="PANTHER" id="PTHR30474:SF1">
    <property type="entry name" value="PEPTIDOGLYCAN GLYCOSYLTRANSFERASE MRDB"/>
    <property type="match status" value="1"/>
</dbReference>
<feature type="transmembrane region" description="Helical" evidence="6">
    <location>
        <begin position="165"/>
        <end position="180"/>
    </location>
</feature>
<reference evidence="7 8" key="1">
    <citation type="submission" date="2017-09" db="EMBL/GenBank/DDBJ databases">
        <title>Depth-based differentiation of microbial function through sediment-hosted aquifers and enrichment of novel symbionts in the deep terrestrial subsurface.</title>
        <authorList>
            <person name="Probst A.J."/>
            <person name="Ladd B."/>
            <person name="Jarett J.K."/>
            <person name="Geller-Mcgrath D.E."/>
            <person name="Sieber C.M."/>
            <person name="Emerson J.B."/>
            <person name="Anantharaman K."/>
            <person name="Thomas B.C."/>
            <person name="Malmstrom R."/>
            <person name="Stieglmeier M."/>
            <person name="Klingl A."/>
            <person name="Woyke T."/>
            <person name="Ryan C.M."/>
            <person name="Banfield J.F."/>
        </authorList>
    </citation>
    <scope>NUCLEOTIDE SEQUENCE [LARGE SCALE GENOMIC DNA]</scope>
    <source>
        <strain evidence="7">CG15_BIG_FIL_POST_REV_8_21_14_020_45_12</strain>
    </source>
</reference>
<proteinExistence type="predicted"/>